<feature type="compositionally biased region" description="Basic and acidic residues" evidence="1">
    <location>
        <begin position="16"/>
        <end position="27"/>
    </location>
</feature>
<reference evidence="4" key="1">
    <citation type="submission" date="2017-02" db="UniProtKB">
        <authorList>
            <consortium name="WormBaseParasite"/>
        </authorList>
    </citation>
    <scope>IDENTIFICATION</scope>
</reference>
<name>A0A0M3KBA6_ANISI</name>
<reference evidence="2 3" key="2">
    <citation type="submission" date="2018-11" db="EMBL/GenBank/DDBJ databases">
        <authorList>
            <consortium name="Pathogen Informatics"/>
        </authorList>
    </citation>
    <scope>NUCLEOTIDE SEQUENCE [LARGE SCALE GENOMIC DNA]</scope>
</reference>
<dbReference type="Proteomes" id="UP000267096">
    <property type="component" value="Unassembled WGS sequence"/>
</dbReference>
<evidence type="ECO:0000313" key="3">
    <source>
        <dbReference type="Proteomes" id="UP000267096"/>
    </source>
</evidence>
<keyword evidence="3" id="KW-1185">Reference proteome</keyword>
<feature type="region of interest" description="Disordered" evidence="1">
    <location>
        <begin position="1"/>
        <end position="29"/>
    </location>
</feature>
<dbReference type="AlphaFoldDB" id="A0A0M3KBA6"/>
<gene>
    <name evidence="2" type="ORF">ASIM_LOCUS17654</name>
</gene>
<organism evidence="4">
    <name type="scientific">Anisakis simplex</name>
    <name type="common">Herring worm</name>
    <dbReference type="NCBI Taxonomy" id="6269"/>
    <lineage>
        <taxon>Eukaryota</taxon>
        <taxon>Metazoa</taxon>
        <taxon>Ecdysozoa</taxon>
        <taxon>Nematoda</taxon>
        <taxon>Chromadorea</taxon>
        <taxon>Rhabditida</taxon>
        <taxon>Spirurina</taxon>
        <taxon>Ascaridomorpha</taxon>
        <taxon>Ascaridoidea</taxon>
        <taxon>Anisakidae</taxon>
        <taxon>Anisakis</taxon>
        <taxon>Anisakis simplex complex</taxon>
    </lineage>
</organism>
<accession>A0A0M3KBA6</accession>
<feature type="region of interest" description="Disordered" evidence="1">
    <location>
        <begin position="196"/>
        <end position="228"/>
    </location>
</feature>
<proteinExistence type="predicted"/>
<evidence type="ECO:0000313" key="4">
    <source>
        <dbReference type="WBParaSite" id="ASIM_0001825301-mRNA-1"/>
    </source>
</evidence>
<sequence>MMAMWRMWKKKRRQQKDRSGKPKDSLLSRKPTFAFKLGRRGALDQLHRELHKVSRGTQTDEILFGNYLGVLREHQDGVLCRQAVVVCEKERVQMCPKQNITGNSTSTGANSVQTRSSLGSVQSAPNCSANKTSNGEKFDTSRRWTFMETRKAPRGAPRGLINPYMFTPQRTQQVHTTDLKRLISEIDVRLKDCRNLAASSSTPSSSSSSHKNQPPNQSSNPPSKTAHQ</sequence>
<evidence type="ECO:0000313" key="2">
    <source>
        <dbReference type="EMBL" id="VDK60924.1"/>
    </source>
</evidence>
<dbReference type="EMBL" id="UYRR01034392">
    <property type="protein sequence ID" value="VDK60924.1"/>
    <property type="molecule type" value="Genomic_DNA"/>
</dbReference>
<protein>
    <submittedName>
        <fullName evidence="4">Si:dkeyp-7a3.1</fullName>
    </submittedName>
</protein>
<evidence type="ECO:0000256" key="1">
    <source>
        <dbReference type="SAM" id="MobiDB-lite"/>
    </source>
</evidence>
<feature type="compositionally biased region" description="Low complexity" evidence="1">
    <location>
        <begin position="199"/>
        <end position="228"/>
    </location>
</feature>
<dbReference type="WBParaSite" id="ASIM_0001825301-mRNA-1">
    <property type="protein sequence ID" value="ASIM_0001825301-mRNA-1"/>
    <property type="gene ID" value="ASIM_0001825301"/>
</dbReference>
<dbReference type="OrthoDB" id="5872573at2759"/>